<evidence type="ECO:0000256" key="3">
    <source>
        <dbReference type="ARBA" id="ARBA00022723"/>
    </source>
</evidence>
<evidence type="ECO:0000313" key="7">
    <source>
        <dbReference type="EMBL" id="EMB35384.1"/>
    </source>
</evidence>
<evidence type="ECO:0000256" key="2">
    <source>
        <dbReference type="ARBA" id="ARBA00022448"/>
    </source>
</evidence>
<dbReference type="PATRIC" id="fig|999432.5.peg.542"/>
<gene>
    <name evidence="7" type="ORF">HMPREF9726_00525</name>
</gene>
<proteinExistence type="inferred from homology"/>
<dbReference type="GO" id="GO:0016491">
    <property type="term" value="F:oxidoreductase activity"/>
    <property type="evidence" value="ECO:0007669"/>
    <property type="project" value="InterPro"/>
</dbReference>
<keyword evidence="3" id="KW-0479">Metal-binding</keyword>
<dbReference type="Gene3D" id="6.20.90.10">
    <property type="match status" value="1"/>
</dbReference>
<reference evidence="7" key="1">
    <citation type="submission" date="2012-01" db="EMBL/GenBank/DDBJ databases">
        <title>The Genome Sequence of Treponema denticola H-22.</title>
        <authorList>
            <consortium name="The Broad Institute Genome Sequencing Platform"/>
            <person name="Earl A."/>
            <person name="Ward D."/>
            <person name="Feldgarden M."/>
            <person name="Gevers D."/>
            <person name="Blanton J.M."/>
            <person name="Fenno C.J."/>
            <person name="Baranova O.V."/>
            <person name="Mathney J."/>
            <person name="Dewhirst F.E."/>
            <person name="Izard J."/>
            <person name="Young S.K."/>
            <person name="Zeng Q."/>
            <person name="Gargeya S."/>
            <person name="Fitzgerald M."/>
            <person name="Haas B."/>
            <person name="Abouelleil A."/>
            <person name="Alvarado L."/>
            <person name="Arachchi H.M."/>
            <person name="Berlin A."/>
            <person name="Chapman S.B."/>
            <person name="Gearin G."/>
            <person name="Goldberg J."/>
            <person name="Griggs A."/>
            <person name="Gujja S."/>
            <person name="Hansen M."/>
            <person name="Heiman D."/>
            <person name="Howarth C."/>
            <person name="Larimer J."/>
            <person name="Lui A."/>
            <person name="MacDonald P.J.P."/>
            <person name="McCowen C."/>
            <person name="Montmayeur A."/>
            <person name="Murphy C."/>
            <person name="Neiman D."/>
            <person name="Pearson M."/>
            <person name="Priest M."/>
            <person name="Roberts A."/>
            <person name="Saif S."/>
            <person name="Shea T."/>
            <person name="Sisk P."/>
            <person name="Stolte C."/>
            <person name="Sykes S."/>
            <person name="Wortman J."/>
            <person name="Nusbaum C."/>
            <person name="Birren B."/>
        </authorList>
    </citation>
    <scope>NUCLEOTIDE SEQUENCE [LARGE SCALE GENOMIC DNA]</scope>
    <source>
        <strain evidence="7">H-22</strain>
    </source>
</reference>
<dbReference type="NCBIfam" id="TIGR00332">
    <property type="entry name" value="neela_ferrous"/>
    <property type="match status" value="1"/>
</dbReference>
<dbReference type="SUPFAM" id="SSF49367">
    <property type="entry name" value="Superoxide reductase-like"/>
    <property type="match status" value="1"/>
</dbReference>
<dbReference type="Pfam" id="PF01880">
    <property type="entry name" value="Desulfoferrodox"/>
    <property type="match status" value="1"/>
</dbReference>
<keyword evidence="2" id="KW-0813">Transport</keyword>
<dbReference type="Gene3D" id="2.60.40.730">
    <property type="entry name" value="SOR catalytic domain"/>
    <property type="match status" value="1"/>
</dbReference>
<accession>A0A0E2E6Y6</accession>
<evidence type="ECO:0000256" key="4">
    <source>
        <dbReference type="ARBA" id="ARBA00022982"/>
    </source>
</evidence>
<dbReference type="RefSeq" id="WP_002669483.1">
    <property type="nucleotide sequence ID" value="NZ_CM001795.1"/>
</dbReference>
<dbReference type="InterPro" id="IPR036073">
    <property type="entry name" value="Desulfoferrodoxin_Fe-bd_dom_sf"/>
</dbReference>
<sequence>MNKEISFFLCKEKKGTIIGIDCCPDTEVSCCGEKLSAVKIGSVDAAKEKHVPVIEVNGNTVKVKVGSVAHPMTEEHHIAWVCLKTEKGVQFKELPVTGAPEVEFSLTSDDKVIEAYEFCNLHGVWSGK</sequence>
<dbReference type="PANTHER" id="PTHR36541">
    <property type="entry name" value="SUPEROXIDE REDUCTASE-RELATED"/>
    <property type="match status" value="1"/>
</dbReference>
<comment type="caution">
    <text evidence="7">The sequence shown here is derived from an EMBL/GenBank/DDBJ whole genome shotgun (WGS) entry which is preliminary data.</text>
</comment>
<dbReference type="PANTHER" id="PTHR36541:SF1">
    <property type="entry name" value="SUPEROXIDE REDUCTASE-RELATED"/>
    <property type="match status" value="1"/>
</dbReference>
<dbReference type="HOGENOM" id="CLU_118960_1_1_12"/>
<dbReference type="GO" id="GO:0005506">
    <property type="term" value="F:iron ion binding"/>
    <property type="evidence" value="ECO:0007669"/>
    <property type="project" value="InterPro"/>
</dbReference>
<evidence type="ECO:0000256" key="1">
    <source>
        <dbReference type="ARBA" id="ARBA00005941"/>
    </source>
</evidence>
<dbReference type="EMBL" id="AGDV01000004">
    <property type="protein sequence ID" value="EMB35384.1"/>
    <property type="molecule type" value="Genomic_DNA"/>
</dbReference>
<dbReference type="Proteomes" id="UP000011705">
    <property type="component" value="Chromosome"/>
</dbReference>
<evidence type="ECO:0000256" key="5">
    <source>
        <dbReference type="ARBA" id="ARBA00023004"/>
    </source>
</evidence>
<name>A0A0E2E6Y6_TREDN</name>
<evidence type="ECO:0000259" key="6">
    <source>
        <dbReference type="Pfam" id="PF01880"/>
    </source>
</evidence>
<protein>
    <submittedName>
        <fullName evidence="7">Desulfoferrodoxin</fullName>
    </submittedName>
</protein>
<dbReference type="InterPro" id="IPR051233">
    <property type="entry name" value="Desulfoferrodoxin_SOR"/>
</dbReference>
<comment type="similarity">
    <text evidence="1">Belongs to the desulfoferrodoxin family.</text>
</comment>
<keyword evidence="5" id="KW-0408">Iron</keyword>
<feature type="domain" description="Desulfoferrodoxin ferrous iron-binding" evidence="6">
    <location>
        <begin position="43"/>
        <end position="127"/>
    </location>
</feature>
<dbReference type="InterPro" id="IPR002742">
    <property type="entry name" value="Desulfoferrodoxin_Fe-bd_dom"/>
</dbReference>
<dbReference type="AlphaFoldDB" id="A0A0E2E6Y6"/>
<organism evidence="7">
    <name type="scientific">Treponema denticola H-22</name>
    <dbReference type="NCBI Taxonomy" id="999432"/>
    <lineage>
        <taxon>Bacteria</taxon>
        <taxon>Pseudomonadati</taxon>
        <taxon>Spirochaetota</taxon>
        <taxon>Spirochaetia</taxon>
        <taxon>Spirochaetales</taxon>
        <taxon>Treponemataceae</taxon>
        <taxon>Treponema</taxon>
    </lineage>
</organism>
<keyword evidence="4" id="KW-0249">Electron transport</keyword>